<keyword evidence="3" id="KW-1185">Reference proteome</keyword>
<evidence type="ECO:0000313" key="3">
    <source>
        <dbReference type="Proteomes" id="UP000631114"/>
    </source>
</evidence>
<accession>A0A835H0R0</accession>
<organism evidence="2 3">
    <name type="scientific">Coptis chinensis</name>
    <dbReference type="NCBI Taxonomy" id="261450"/>
    <lineage>
        <taxon>Eukaryota</taxon>
        <taxon>Viridiplantae</taxon>
        <taxon>Streptophyta</taxon>
        <taxon>Embryophyta</taxon>
        <taxon>Tracheophyta</taxon>
        <taxon>Spermatophyta</taxon>
        <taxon>Magnoliopsida</taxon>
        <taxon>Ranunculales</taxon>
        <taxon>Ranunculaceae</taxon>
        <taxon>Coptidoideae</taxon>
        <taxon>Coptis</taxon>
    </lineage>
</organism>
<dbReference type="EMBL" id="JADFTS010000009">
    <property type="protein sequence ID" value="KAF9589652.1"/>
    <property type="molecule type" value="Genomic_DNA"/>
</dbReference>
<reference evidence="2 3" key="1">
    <citation type="submission" date="2020-10" db="EMBL/GenBank/DDBJ databases">
        <title>The Coptis chinensis genome and diversification of protoberbering-type alkaloids.</title>
        <authorList>
            <person name="Wang B."/>
            <person name="Shu S."/>
            <person name="Song C."/>
            <person name="Liu Y."/>
        </authorList>
    </citation>
    <scope>NUCLEOTIDE SEQUENCE [LARGE SCALE GENOMIC DNA]</scope>
    <source>
        <strain evidence="2">HL-2020</strain>
        <tissue evidence="2">Leaf</tissue>
    </source>
</reference>
<dbReference type="PANTHER" id="PTHR35318">
    <property type="entry name" value="BNAA10G08410D PROTEIN"/>
    <property type="match status" value="1"/>
</dbReference>
<dbReference type="AlphaFoldDB" id="A0A835H0R0"/>
<comment type="caution">
    <text evidence="2">The sequence shown here is derived from an EMBL/GenBank/DDBJ whole genome shotgun (WGS) entry which is preliminary data.</text>
</comment>
<dbReference type="OrthoDB" id="1917265at2759"/>
<evidence type="ECO:0000256" key="1">
    <source>
        <dbReference type="SAM" id="MobiDB-lite"/>
    </source>
</evidence>
<evidence type="ECO:0000313" key="2">
    <source>
        <dbReference type="EMBL" id="KAF9589652.1"/>
    </source>
</evidence>
<protein>
    <submittedName>
        <fullName evidence="2">Uncharacterized protein</fullName>
    </submittedName>
</protein>
<dbReference type="PANTHER" id="PTHR35318:SF2">
    <property type="entry name" value="OS08G0138900 PROTEIN"/>
    <property type="match status" value="1"/>
</dbReference>
<feature type="region of interest" description="Disordered" evidence="1">
    <location>
        <begin position="86"/>
        <end position="106"/>
    </location>
</feature>
<proteinExistence type="predicted"/>
<name>A0A835H0R0_9MAGN</name>
<sequence>MKKFLKCISCCVPIKRSVVPTSPTHKEEGHGLSPLYSAEGDSLACIKRGKLGSGRAHWRPSLCVISEDNVVSTVSNKAERMVKSGKNLAEKARSRGRIRSCDRSSDNEFRRTSTPVVIPVFSPTGFLF</sequence>
<dbReference type="Proteomes" id="UP000631114">
    <property type="component" value="Unassembled WGS sequence"/>
</dbReference>
<gene>
    <name evidence="2" type="ORF">IFM89_026786</name>
</gene>